<dbReference type="AlphaFoldDB" id="T0MD53"/>
<gene>
    <name evidence="1" type="ORF">NAPIS_ORF01278</name>
</gene>
<reference evidence="1 2" key="1">
    <citation type="journal article" date="2013" name="BMC Genomics">
        <title>Genome sequencing and comparative genomics of honey bee microsporidia, Nosema apis reveal novel insights into host-parasite interactions.</title>
        <authorList>
            <person name="Chen Yp."/>
            <person name="Pettis J.S."/>
            <person name="Zhao Y."/>
            <person name="Liu X."/>
            <person name="Tallon L.J."/>
            <person name="Sadzewicz L.D."/>
            <person name="Li R."/>
            <person name="Zheng H."/>
            <person name="Huang S."/>
            <person name="Zhang X."/>
            <person name="Hamilton M.C."/>
            <person name="Pernal S.F."/>
            <person name="Melathopoulos A.P."/>
            <person name="Yan X."/>
            <person name="Evans J.D."/>
        </authorList>
    </citation>
    <scope>NUCLEOTIDE SEQUENCE [LARGE SCALE GENOMIC DNA]</scope>
    <source>
        <strain evidence="1 2">BRL 01</strain>
    </source>
</reference>
<dbReference type="VEuPathDB" id="MicrosporidiaDB:NAPIS_ORF01278"/>
<keyword evidence="2" id="KW-1185">Reference proteome</keyword>
<name>T0MD53_9MICR</name>
<dbReference type="Proteomes" id="UP000053780">
    <property type="component" value="Unassembled WGS sequence"/>
</dbReference>
<dbReference type="HOGENOM" id="CLU_2292446_0_0_1"/>
<proteinExistence type="predicted"/>
<protein>
    <submittedName>
        <fullName evidence="1">Uncharacterized protein</fullName>
    </submittedName>
</protein>
<organism evidence="1 2">
    <name type="scientific">Vairimorpha apis BRL 01</name>
    <dbReference type="NCBI Taxonomy" id="1037528"/>
    <lineage>
        <taxon>Eukaryota</taxon>
        <taxon>Fungi</taxon>
        <taxon>Fungi incertae sedis</taxon>
        <taxon>Microsporidia</taxon>
        <taxon>Nosematidae</taxon>
        <taxon>Vairimorpha</taxon>
    </lineage>
</organism>
<dbReference type="EMBL" id="KE647169">
    <property type="protein sequence ID" value="EQB61141.1"/>
    <property type="molecule type" value="Genomic_DNA"/>
</dbReference>
<accession>T0MD53</accession>
<evidence type="ECO:0000313" key="1">
    <source>
        <dbReference type="EMBL" id="EQB61141.1"/>
    </source>
</evidence>
<evidence type="ECO:0000313" key="2">
    <source>
        <dbReference type="Proteomes" id="UP000053780"/>
    </source>
</evidence>
<sequence length="101" mass="11903">MNNSNNINKKTCLTKNKSVSKLKSKVSIDYDTFNVDVKSLISFYENIIINNDDNFFEKTKNKNVKHNKDITFSPINHKIIQIKNRSFNFLSLIKFWNTLKI</sequence>